<evidence type="ECO:0000313" key="2">
    <source>
        <dbReference type="Proteomes" id="UP000815698"/>
    </source>
</evidence>
<name>A0ABN5DLK1_9MICO</name>
<accession>A0ABN5DLK1</accession>
<protein>
    <submittedName>
        <fullName evidence="1">Uncharacterized protein</fullName>
    </submittedName>
</protein>
<evidence type="ECO:0000313" key="1">
    <source>
        <dbReference type="EMBL" id="ATH95712.1"/>
    </source>
</evidence>
<keyword evidence="2" id="KW-1185">Reference proteome</keyword>
<proteinExistence type="predicted"/>
<sequence>MGFMNALQRIRRARIARDIAELDLQRALVQAAQDGVRQVDMAAAAQMAQPSVSTRLAHASRVPQATKGFSGADPYEIAQRYHLGYISEGQLMDELSRWEYLPEPEPEHIFDDGGPNPPGTWDDVVRAHRHKLISDEQYNKLLELDDEA</sequence>
<organism evidence="1 2">
    <name type="scientific">Dermabacter jinjuensis</name>
    <dbReference type="NCBI Taxonomy" id="1667168"/>
    <lineage>
        <taxon>Bacteria</taxon>
        <taxon>Bacillati</taxon>
        <taxon>Actinomycetota</taxon>
        <taxon>Actinomycetes</taxon>
        <taxon>Micrococcales</taxon>
        <taxon>Dermabacteraceae</taxon>
        <taxon>Dermabacter</taxon>
    </lineage>
</organism>
<dbReference type="EMBL" id="CP023482">
    <property type="protein sequence ID" value="ATH95712.1"/>
    <property type="molecule type" value="Genomic_DNA"/>
</dbReference>
<dbReference type="Proteomes" id="UP000815698">
    <property type="component" value="Chromosome"/>
</dbReference>
<gene>
    <name evidence="1" type="ORF">COP05_00325</name>
</gene>
<reference evidence="1 2" key="1">
    <citation type="journal article" date="2016" name="Int. J. Syst. Evol. Microbiol.">
        <title>Dermabacter jinjuensis sp. nov., a novel species of the genus Dermabacter isolated from a clinical specimen.</title>
        <authorList>
            <person name="Park Y.K."/>
            <person name="Lee K.M."/>
            <person name="Lee W.K."/>
            <person name="Cho M.J."/>
            <person name="Lee H.S."/>
            <person name="Cho Y.G."/>
            <person name="Lee Y.C."/>
            <person name="Lee W.K."/>
            <person name="Seong W.K."/>
            <person name="Hwang K.J."/>
        </authorList>
    </citation>
    <scope>NUCLEOTIDE SEQUENCE [LARGE SCALE GENOMIC DNA]</scope>
    <source>
        <strain evidence="1 2">32T</strain>
    </source>
</reference>